<dbReference type="GO" id="GO:0004386">
    <property type="term" value="F:helicase activity"/>
    <property type="evidence" value="ECO:0007669"/>
    <property type="project" value="UniProtKB-KW"/>
</dbReference>
<keyword evidence="2" id="KW-0547">Nucleotide-binding</keyword>
<dbReference type="InterPro" id="IPR053980">
    <property type="entry name" value="ISP_coupler"/>
</dbReference>
<feature type="domain" description="Type ISP restriction-modification enzyme coupler" evidence="1">
    <location>
        <begin position="55"/>
        <end position="127"/>
    </location>
</feature>
<dbReference type="Pfam" id="PF22240">
    <property type="entry name" value="ISP_coupler"/>
    <property type="match status" value="1"/>
</dbReference>
<dbReference type="RefSeq" id="WP_208400168.1">
    <property type="nucleotide sequence ID" value="NZ_JAANOU010000001.1"/>
</dbReference>
<keyword evidence="2" id="KW-0067">ATP-binding</keyword>
<protein>
    <submittedName>
        <fullName evidence="2">Helicase</fullName>
    </submittedName>
</protein>
<dbReference type="EMBL" id="JAANOU010000001">
    <property type="protein sequence ID" value="NIH80763.1"/>
    <property type="molecule type" value="Genomic_DNA"/>
</dbReference>
<name>A0ABX0SUW8_9PSEU</name>
<keyword evidence="2" id="KW-0378">Hydrolase</keyword>
<keyword evidence="2" id="KW-0347">Helicase</keyword>
<evidence type="ECO:0000259" key="1">
    <source>
        <dbReference type="Pfam" id="PF22240"/>
    </source>
</evidence>
<gene>
    <name evidence="2" type="ORF">FHX46_003293</name>
</gene>
<reference evidence="2 3" key="1">
    <citation type="submission" date="2020-03" db="EMBL/GenBank/DDBJ databases">
        <title>Sequencing the genomes of 1000 actinobacteria strains.</title>
        <authorList>
            <person name="Klenk H.-P."/>
        </authorList>
    </citation>
    <scope>NUCLEOTIDE SEQUENCE [LARGE SCALE GENOMIC DNA]</scope>
    <source>
        <strain evidence="2 3">DSM 45668</strain>
    </source>
</reference>
<keyword evidence="3" id="KW-1185">Reference proteome</keyword>
<accession>A0ABX0SUW8</accession>
<comment type="caution">
    <text evidence="2">The sequence shown here is derived from an EMBL/GenBank/DDBJ whole genome shotgun (WGS) entry which is preliminary data.</text>
</comment>
<organism evidence="2 3">
    <name type="scientific">Amycolatopsis viridis</name>
    <dbReference type="NCBI Taxonomy" id="185678"/>
    <lineage>
        <taxon>Bacteria</taxon>
        <taxon>Bacillati</taxon>
        <taxon>Actinomycetota</taxon>
        <taxon>Actinomycetes</taxon>
        <taxon>Pseudonocardiales</taxon>
        <taxon>Pseudonocardiaceae</taxon>
        <taxon>Amycolatopsis</taxon>
    </lineage>
</organism>
<proteinExistence type="predicted"/>
<evidence type="ECO:0000313" key="3">
    <source>
        <dbReference type="Proteomes" id="UP000754495"/>
    </source>
</evidence>
<dbReference type="Proteomes" id="UP000754495">
    <property type="component" value="Unassembled WGS sequence"/>
</dbReference>
<evidence type="ECO:0000313" key="2">
    <source>
        <dbReference type="EMBL" id="NIH80763.1"/>
    </source>
</evidence>
<sequence length="180" mass="18977">MAIGTVGFDGDGDGGSTNDAVGAAAGVQATLDLPVEIWRDAIYAKIVTKVGERAYWENWAKDVAVIAERHVARITALVDDPASGKRAAFAKFLDELRPNINPGVSKADAIDMLAQHLITKPVFDALFLIRLLDQEPGLGEVTGSMPVLPTAHFSCSDGLSTTIVGGPSAVARSRWECTAS</sequence>